<evidence type="ECO:0008006" key="4">
    <source>
        <dbReference type="Google" id="ProtNLM"/>
    </source>
</evidence>
<name>A0A7U2F6X9_PHANO</name>
<sequence length="67" mass="7738">MAAQIRLHQIMHFVLFLRRLHRLAPWISQDRQVRCAGACSQICEDQWSQASPGLPNVDWRRGNVIGV</sequence>
<feature type="chain" id="PRO_5030700279" description="Secreted protein" evidence="1">
    <location>
        <begin position="23"/>
        <end position="67"/>
    </location>
</feature>
<dbReference type="VEuPathDB" id="FungiDB:JI435_414150"/>
<proteinExistence type="predicted"/>
<evidence type="ECO:0000313" key="3">
    <source>
        <dbReference type="Proteomes" id="UP000663193"/>
    </source>
</evidence>
<evidence type="ECO:0000256" key="1">
    <source>
        <dbReference type="SAM" id="SignalP"/>
    </source>
</evidence>
<evidence type="ECO:0000313" key="2">
    <source>
        <dbReference type="EMBL" id="QRC99863.1"/>
    </source>
</evidence>
<gene>
    <name evidence="2" type="ORF">JI435_414150</name>
</gene>
<dbReference type="EMBL" id="CP069032">
    <property type="protein sequence ID" value="QRC99863.1"/>
    <property type="molecule type" value="Genomic_DNA"/>
</dbReference>
<accession>A0A7U2F6X9</accession>
<dbReference type="AlphaFoldDB" id="A0A7U2F6X9"/>
<feature type="signal peptide" evidence="1">
    <location>
        <begin position="1"/>
        <end position="22"/>
    </location>
</feature>
<organism evidence="2 3">
    <name type="scientific">Phaeosphaeria nodorum (strain SN15 / ATCC MYA-4574 / FGSC 10173)</name>
    <name type="common">Glume blotch fungus</name>
    <name type="synonym">Parastagonospora nodorum</name>
    <dbReference type="NCBI Taxonomy" id="321614"/>
    <lineage>
        <taxon>Eukaryota</taxon>
        <taxon>Fungi</taxon>
        <taxon>Dikarya</taxon>
        <taxon>Ascomycota</taxon>
        <taxon>Pezizomycotina</taxon>
        <taxon>Dothideomycetes</taxon>
        <taxon>Pleosporomycetidae</taxon>
        <taxon>Pleosporales</taxon>
        <taxon>Pleosporineae</taxon>
        <taxon>Phaeosphaeriaceae</taxon>
        <taxon>Parastagonospora</taxon>
    </lineage>
</organism>
<keyword evidence="1" id="KW-0732">Signal</keyword>
<keyword evidence="3" id="KW-1185">Reference proteome</keyword>
<dbReference type="Proteomes" id="UP000663193">
    <property type="component" value="Chromosome 10"/>
</dbReference>
<protein>
    <recommendedName>
        <fullName evidence="4">Secreted protein</fullName>
    </recommendedName>
</protein>
<reference evidence="3" key="1">
    <citation type="journal article" date="2021" name="BMC Genomics">
        <title>Chromosome-level genome assembly and manually-curated proteome of model necrotroph Parastagonospora nodorum Sn15 reveals a genome-wide trove of candidate effector homologs, and redundancy of virulence-related functions within an accessory chromosome.</title>
        <authorList>
            <person name="Bertazzoni S."/>
            <person name="Jones D.A.B."/>
            <person name="Phan H.T."/>
            <person name="Tan K.-C."/>
            <person name="Hane J.K."/>
        </authorList>
    </citation>
    <scope>NUCLEOTIDE SEQUENCE [LARGE SCALE GENOMIC DNA]</scope>
    <source>
        <strain evidence="3">SN15 / ATCC MYA-4574 / FGSC 10173)</strain>
    </source>
</reference>